<keyword evidence="3" id="KW-0808">Transferase</keyword>
<dbReference type="Gene3D" id="3.40.1280.10">
    <property type="match status" value="1"/>
</dbReference>
<dbReference type="InterPro" id="IPR029026">
    <property type="entry name" value="tRNA_m1G_MTases_N"/>
</dbReference>
<keyword evidence="2" id="KW-0489">Methyltransferase</keyword>
<dbReference type="GO" id="GO:0000049">
    <property type="term" value="F:tRNA binding"/>
    <property type="evidence" value="ECO:0007669"/>
    <property type="project" value="UniProtKB-KW"/>
</dbReference>
<dbReference type="InterPro" id="IPR001537">
    <property type="entry name" value="SpoU_MeTrfase"/>
</dbReference>
<dbReference type="InterPro" id="IPR029028">
    <property type="entry name" value="Alpha/beta_knot_MTases"/>
</dbReference>
<evidence type="ECO:0000259" key="5">
    <source>
        <dbReference type="Pfam" id="PF00588"/>
    </source>
</evidence>
<proteinExistence type="predicted"/>
<dbReference type="PANTHER" id="PTHR43453:SF3">
    <property type="entry name" value="TRNA_RRNA METHYLTRANSFERASE SPOU TYPE DOMAIN-CONTAINING PROTEIN"/>
    <property type="match status" value="1"/>
</dbReference>
<dbReference type="GO" id="GO:0002938">
    <property type="term" value="P:tRNA guanine ribose methylation"/>
    <property type="evidence" value="ECO:0007669"/>
    <property type="project" value="TreeGrafter"/>
</dbReference>
<dbReference type="AlphaFoldDB" id="A0A7S0IDA9"/>
<dbReference type="Pfam" id="PF00588">
    <property type="entry name" value="SpoU_methylase"/>
    <property type="match status" value="1"/>
</dbReference>
<dbReference type="EMBL" id="HBEQ01007176">
    <property type="protein sequence ID" value="CAD8518270.1"/>
    <property type="molecule type" value="Transcribed_RNA"/>
</dbReference>
<name>A0A7S0IDA9_MICPS</name>
<organism evidence="6">
    <name type="scientific">Micromonas pusilla</name>
    <name type="common">Picoplanktonic green alga</name>
    <name type="synonym">Chromulina pusilla</name>
    <dbReference type="NCBI Taxonomy" id="38833"/>
    <lineage>
        <taxon>Eukaryota</taxon>
        <taxon>Viridiplantae</taxon>
        <taxon>Chlorophyta</taxon>
        <taxon>Mamiellophyceae</taxon>
        <taxon>Mamiellales</taxon>
        <taxon>Mamiellaceae</taxon>
        <taxon>Micromonas</taxon>
    </lineage>
</organism>
<feature type="region of interest" description="Disordered" evidence="4">
    <location>
        <begin position="72"/>
        <end position="91"/>
    </location>
</feature>
<evidence type="ECO:0000256" key="3">
    <source>
        <dbReference type="ARBA" id="ARBA00022679"/>
    </source>
</evidence>
<dbReference type="PANTHER" id="PTHR43453">
    <property type="entry name" value="RRNA METHYLASE-LIKE"/>
    <property type="match status" value="1"/>
</dbReference>
<dbReference type="SUPFAM" id="SSF75217">
    <property type="entry name" value="alpha/beta knot"/>
    <property type="match status" value="2"/>
</dbReference>
<evidence type="ECO:0000256" key="4">
    <source>
        <dbReference type="SAM" id="MobiDB-lite"/>
    </source>
</evidence>
<gene>
    <name evidence="6" type="ORF">MCOM1403_LOCUS5696</name>
</gene>
<evidence type="ECO:0000256" key="1">
    <source>
        <dbReference type="ARBA" id="ARBA00022555"/>
    </source>
</evidence>
<accession>A0A7S0IDA9</accession>
<keyword evidence="1" id="KW-0820">tRNA-binding</keyword>
<keyword evidence="1" id="KW-0694">RNA-binding</keyword>
<dbReference type="CDD" id="cd18092">
    <property type="entry name" value="SpoU-like_TrmH"/>
    <property type="match status" value="1"/>
</dbReference>
<dbReference type="InterPro" id="IPR033671">
    <property type="entry name" value="TrmH"/>
</dbReference>
<evidence type="ECO:0000256" key="2">
    <source>
        <dbReference type="ARBA" id="ARBA00022603"/>
    </source>
</evidence>
<sequence length="417" mass="46144">MTEPDFDRPDLADRLLRKAETAIRARTSRILCVIERCTDEHNYSAVIRSCEALGVQHIWLVDPVEVSYEGVDDGLVDDDDDGGDDDGADADRARERAGGLLKSHGHGSAWREAHKLFARRANEFTTIREFPTTRACVEALREAGYVIWATDLSQKAICMTHDALRDAGFGDPDDPTATVVPEKLAIVFGTESVGCTREILESADARVYLPLRGFADSLNLSVAAALCIQTLFYLCPEAVGAMSDAERAELREKWFTQLAANRVTTRGQDRDLRDARTRLTRVRKKLLRAETAETGLGLGLGFRVETAETETRADPNPNGVGGRVADLVRQETILRDTIDAMEETRRVAANAAIQPYLANPPAPLRDMRRPDEHREAYVGKGVRAKNAEHWAGMPAVRNHASVRNHTKRMFEGVTGEP</sequence>
<dbReference type="GO" id="GO:0008173">
    <property type="term" value="F:RNA methyltransferase activity"/>
    <property type="evidence" value="ECO:0007669"/>
    <property type="project" value="InterPro"/>
</dbReference>
<protein>
    <recommendedName>
        <fullName evidence="5">tRNA/rRNA methyltransferase SpoU type domain-containing protein</fullName>
    </recommendedName>
</protein>
<feature type="compositionally biased region" description="Acidic residues" evidence="4">
    <location>
        <begin position="72"/>
        <end position="88"/>
    </location>
</feature>
<evidence type="ECO:0000313" key="6">
    <source>
        <dbReference type="EMBL" id="CAD8518270.1"/>
    </source>
</evidence>
<feature type="domain" description="tRNA/rRNA methyltransferase SpoU type" evidence="5">
    <location>
        <begin position="117"/>
        <end position="228"/>
    </location>
</feature>
<reference evidence="6" key="1">
    <citation type="submission" date="2021-01" db="EMBL/GenBank/DDBJ databases">
        <authorList>
            <person name="Corre E."/>
            <person name="Pelletier E."/>
            <person name="Niang G."/>
            <person name="Scheremetjew M."/>
            <person name="Finn R."/>
            <person name="Kale V."/>
            <person name="Holt S."/>
            <person name="Cochrane G."/>
            <person name="Meng A."/>
            <person name="Brown T."/>
            <person name="Cohen L."/>
        </authorList>
    </citation>
    <scope>NUCLEOTIDE SEQUENCE</scope>
    <source>
        <strain evidence="6">CCMP1723</strain>
    </source>
</reference>